<dbReference type="PANTHER" id="PTHR47791">
    <property type="entry name" value="MEIOTICALLY UP-REGULATED GENE 191 PROTEIN"/>
    <property type="match status" value="1"/>
</dbReference>
<evidence type="ECO:0000313" key="1">
    <source>
        <dbReference type="EMBL" id="KAF4633100.1"/>
    </source>
</evidence>
<dbReference type="PANTHER" id="PTHR47791:SF3">
    <property type="entry name" value="MEIOTICALLY UP-REGULATED GENE 191 PROTEIN"/>
    <property type="match status" value="1"/>
</dbReference>
<dbReference type="GO" id="GO:0005975">
    <property type="term" value="P:carbohydrate metabolic process"/>
    <property type="evidence" value="ECO:0007669"/>
    <property type="project" value="InterPro"/>
</dbReference>
<dbReference type="Pfam" id="PF03663">
    <property type="entry name" value="Glyco_hydro_76"/>
    <property type="match status" value="1"/>
</dbReference>
<gene>
    <name evidence="1" type="ORF">G7Y89_g5026</name>
</gene>
<sequence>MHIPQAAVRSIAAVAPLTALIDRDTAASYSSVATAAITAMTKTYSTSSLQWAGVGGWEAANAYNDIMDMDLRTGQKAYESTYGASLLSIATSTASQQKVQSTDNYNDDQLWWCLAMIRAYQNYKHPELLTQAENQWKAIGAKAQVFKKDQGTTVTKMGLTRTPAIPANCDVDGAVYWSSDANSGLNAISTGLFAQVGAWLYAITGDTQYLGPSLSALGWLQRMMLDPATGILHIDSYTMDGCTEHFGSLTYNTGVYIGTLSSLWLSTGDQKYYTALNFTATTSVTGFFGNEPAAPLVVDQQNDLTAPGDGVMWRDVLFRNIVDFYTVMQIKKQDNPVLMGRIKTWWKSNYNQIQTKAKFGDLYAANWFGKITSGSDWGTASVLSVLVGGMIVLA</sequence>
<dbReference type="InterPro" id="IPR008928">
    <property type="entry name" value="6-hairpin_glycosidase_sf"/>
</dbReference>
<dbReference type="InterPro" id="IPR053169">
    <property type="entry name" value="MUG_Protein"/>
</dbReference>
<dbReference type="EMBL" id="JAAMPI010000289">
    <property type="protein sequence ID" value="KAF4633100.1"/>
    <property type="molecule type" value="Genomic_DNA"/>
</dbReference>
<organism evidence="1 2">
    <name type="scientific">Cudoniella acicularis</name>
    <dbReference type="NCBI Taxonomy" id="354080"/>
    <lineage>
        <taxon>Eukaryota</taxon>
        <taxon>Fungi</taxon>
        <taxon>Dikarya</taxon>
        <taxon>Ascomycota</taxon>
        <taxon>Pezizomycotina</taxon>
        <taxon>Leotiomycetes</taxon>
        <taxon>Helotiales</taxon>
        <taxon>Tricladiaceae</taxon>
        <taxon>Cudoniella</taxon>
    </lineage>
</organism>
<evidence type="ECO:0000313" key="2">
    <source>
        <dbReference type="Proteomes" id="UP000566819"/>
    </source>
</evidence>
<dbReference type="InterPro" id="IPR005198">
    <property type="entry name" value="Glyco_hydro_76"/>
</dbReference>
<protein>
    <recommendedName>
        <fullName evidence="3">Glycoside hydrolase family 76 protein</fullName>
    </recommendedName>
</protein>
<reference evidence="1 2" key="1">
    <citation type="submission" date="2020-03" db="EMBL/GenBank/DDBJ databases">
        <title>Draft Genome Sequence of Cudoniella acicularis.</title>
        <authorList>
            <person name="Buettner E."/>
            <person name="Kellner H."/>
        </authorList>
    </citation>
    <scope>NUCLEOTIDE SEQUENCE [LARGE SCALE GENOMIC DNA]</scope>
    <source>
        <strain evidence="1 2">DSM 108380</strain>
    </source>
</reference>
<dbReference type="SUPFAM" id="SSF48208">
    <property type="entry name" value="Six-hairpin glycosidases"/>
    <property type="match status" value="1"/>
</dbReference>
<accession>A0A8H4RQH0</accession>
<keyword evidence="2" id="KW-1185">Reference proteome</keyword>
<evidence type="ECO:0008006" key="3">
    <source>
        <dbReference type="Google" id="ProtNLM"/>
    </source>
</evidence>
<name>A0A8H4RQH0_9HELO</name>
<proteinExistence type="predicted"/>
<dbReference type="Proteomes" id="UP000566819">
    <property type="component" value="Unassembled WGS sequence"/>
</dbReference>
<comment type="caution">
    <text evidence="1">The sequence shown here is derived from an EMBL/GenBank/DDBJ whole genome shotgun (WGS) entry which is preliminary data.</text>
</comment>
<dbReference type="OrthoDB" id="9984024at2759"/>
<dbReference type="AlphaFoldDB" id="A0A8H4RQH0"/>
<dbReference type="Gene3D" id="1.50.10.20">
    <property type="match status" value="1"/>
</dbReference>